<dbReference type="STRING" id="1969733.B5V00_10000"/>
<dbReference type="Proteomes" id="UP000193136">
    <property type="component" value="Unassembled WGS sequence"/>
</dbReference>
<dbReference type="AlphaFoldDB" id="A0A1X0Y359"/>
<protein>
    <recommendedName>
        <fullName evidence="4">Outer membrane receptor proteins, mostly Fe transport</fullName>
    </recommendedName>
</protein>
<gene>
    <name evidence="2" type="ORF">B5V00_10000</name>
</gene>
<accession>A0A1X0Y359</accession>
<reference evidence="2 3" key="1">
    <citation type="submission" date="2017-03" db="EMBL/GenBank/DDBJ databases">
        <title>Genome sequence of Geothermobacter sp. EPR-M, Deep-Sea Iron Reducer.</title>
        <authorList>
            <person name="Tully B."/>
            <person name="Savalia P."/>
            <person name="Abuyen K."/>
            <person name="Baughan C."/>
            <person name="Romero E."/>
            <person name="Ronkowski C."/>
            <person name="Torres B."/>
            <person name="Tremblay J."/>
            <person name="Trujillo A."/>
            <person name="Tyler M."/>
            <person name="Perez-Rodriguez I."/>
            <person name="Amend J."/>
        </authorList>
    </citation>
    <scope>NUCLEOTIDE SEQUENCE [LARGE SCALE GENOMIC DNA]</scope>
    <source>
        <strain evidence="2 3">EPR-M</strain>
    </source>
</reference>
<evidence type="ECO:0000313" key="2">
    <source>
        <dbReference type="EMBL" id="ORJ59605.1"/>
    </source>
</evidence>
<organism evidence="2 3">
    <name type="scientific">Geothermobacter hydrogeniphilus</name>
    <dbReference type="NCBI Taxonomy" id="1969733"/>
    <lineage>
        <taxon>Bacteria</taxon>
        <taxon>Pseudomonadati</taxon>
        <taxon>Thermodesulfobacteriota</taxon>
        <taxon>Desulfuromonadia</taxon>
        <taxon>Desulfuromonadales</taxon>
        <taxon>Geothermobacteraceae</taxon>
        <taxon>Geothermobacter</taxon>
    </lineage>
</organism>
<dbReference type="SUPFAM" id="SSF56935">
    <property type="entry name" value="Porins"/>
    <property type="match status" value="1"/>
</dbReference>
<sequence length="826" mass="94328">MFFLRYRSCVPGIFSAVLLMLVPVFSWAAATAGSPAAVPVLEPVTIIGSLDVRANGVSRLSREMIDRLPQGNGTINELLDVLPDVQFSETFKSSLTAGEILPPDVSISGGKVFQNLFLIDGLDNNSLLDPTARNPNDFADVPGHPQKLFLDSSLAEEVVLYDSNIPVRYGQFSGGVIDVVTRHPAERFSVNLDYRHTRDEWTEFHLNEADRAGFTQSGSASAQPEFSKHQGGVSVDLPVSDRVGLLLDYHQLYSDIPLLHLGERKSQNRRNENFFLKGVFDQDADHSWDFTLLYAPYKADYFVQDAADSGFVINGGGLTTTLNHYRFFEQGSIQFQAAFSDSENSRDAPQNWRLWAATDSRPWGRLVGSDYSREGGFGNLDKEQQDVHVNVDVNWDLEPRGDLEQHLNGGLQASWTRGRYQRSQQAVAYKESRLTPDVICGADLFACIDGEQFLTRRNVYRASRTVEEINAIGIYFEDQLRYRQLSVRPGLRADYDDYLENLNLAPRLALEYDLFGDGRTVLTGGVNRYYGRSFLTFKLREGKLPPNAEYRSTVHNQVMAWQPYPDTLQSVARFSRLDTPYNDEVVLGFDQALLGGQLSGKYVYRRGRDEFARQYGPVEADGLRYYTVNNNGYSRHESYRVSWEKAWRKQYLLLTWTWQESSSSNDNYDTVLDDEELQDRVWYRNRIVYKAELPRRDYNRPHTLEMLWTTQLPAGFSFTNFTRYLSSYHSLENTWQEKAIPGAEQRFDFFKGEPVAESLYVYDDVKRGDVVLFDWKLAWQGTLLGVPGVGFRFDIFNVFNRKVESGLSPGEYQLGRQVWAGLNFKY</sequence>
<feature type="chain" id="PRO_5012326361" description="Outer membrane receptor proteins, mostly Fe transport" evidence="1">
    <location>
        <begin position="29"/>
        <end position="826"/>
    </location>
</feature>
<proteinExistence type="predicted"/>
<name>A0A1X0Y359_9BACT</name>
<feature type="signal peptide" evidence="1">
    <location>
        <begin position="1"/>
        <end position="28"/>
    </location>
</feature>
<keyword evidence="1" id="KW-0732">Signal</keyword>
<comment type="caution">
    <text evidence="2">The sequence shown here is derived from an EMBL/GenBank/DDBJ whole genome shotgun (WGS) entry which is preliminary data.</text>
</comment>
<evidence type="ECO:0000313" key="3">
    <source>
        <dbReference type="Proteomes" id="UP000193136"/>
    </source>
</evidence>
<evidence type="ECO:0008006" key="4">
    <source>
        <dbReference type="Google" id="ProtNLM"/>
    </source>
</evidence>
<keyword evidence="3" id="KW-1185">Reference proteome</keyword>
<evidence type="ECO:0000256" key="1">
    <source>
        <dbReference type="SAM" id="SignalP"/>
    </source>
</evidence>
<dbReference type="EMBL" id="NAAD01000011">
    <property type="protein sequence ID" value="ORJ59605.1"/>
    <property type="molecule type" value="Genomic_DNA"/>
</dbReference>